<evidence type="ECO:0000256" key="3">
    <source>
        <dbReference type="ARBA" id="ARBA00023163"/>
    </source>
</evidence>
<dbReference type="Gene3D" id="1.10.10.60">
    <property type="entry name" value="Homeodomain-like"/>
    <property type="match status" value="2"/>
</dbReference>
<feature type="region of interest" description="Disordered" evidence="4">
    <location>
        <begin position="201"/>
        <end position="228"/>
    </location>
</feature>
<dbReference type="AlphaFoldDB" id="A0A1M5WCI1"/>
<dbReference type="Proteomes" id="UP000189796">
    <property type="component" value="Chromosome I"/>
</dbReference>
<evidence type="ECO:0000256" key="4">
    <source>
        <dbReference type="SAM" id="MobiDB-lite"/>
    </source>
</evidence>
<dbReference type="PROSITE" id="PS00041">
    <property type="entry name" value="HTH_ARAC_FAMILY_1"/>
    <property type="match status" value="1"/>
</dbReference>
<evidence type="ECO:0000256" key="1">
    <source>
        <dbReference type="ARBA" id="ARBA00023015"/>
    </source>
</evidence>
<gene>
    <name evidence="6" type="ORF">SAMN05443248_6474</name>
</gene>
<protein>
    <submittedName>
        <fullName evidence="6">AraC-type DNA-binding protein</fullName>
    </submittedName>
</protein>
<proteinExistence type="predicted"/>
<evidence type="ECO:0000259" key="5">
    <source>
        <dbReference type="PROSITE" id="PS01124"/>
    </source>
</evidence>
<dbReference type="InterPro" id="IPR018062">
    <property type="entry name" value="HTH_AraC-typ_CS"/>
</dbReference>
<dbReference type="PROSITE" id="PS01124">
    <property type="entry name" value="HTH_ARAC_FAMILY_2"/>
    <property type="match status" value="1"/>
</dbReference>
<dbReference type="SMART" id="SM00342">
    <property type="entry name" value="HTH_ARAC"/>
    <property type="match status" value="1"/>
</dbReference>
<dbReference type="InterPro" id="IPR009057">
    <property type="entry name" value="Homeodomain-like_sf"/>
</dbReference>
<dbReference type="InterPro" id="IPR020449">
    <property type="entry name" value="Tscrpt_reg_AraC-type_HTH"/>
</dbReference>
<keyword evidence="2 6" id="KW-0238">DNA-binding</keyword>
<accession>A0A1M5WCI1</accession>
<keyword evidence="1" id="KW-0805">Transcription regulation</keyword>
<dbReference type="GO" id="GO:0003700">
    <property type="term" value="F:DNA-binding transcription factor activity"/>
    <property type="evidence" value="ECO:0007669"/>
    <property type="project" value="InterPro"/>
</dbReference>
<organism evidence="6 7">
    <name type="scientific">Bradyrhizobium erythrophlei</name>
    <dbReference type="NCBI Taxonomy" id="1437360"/>
    <lineage>
        <taxon>Bacteria</taxon>
        <taxon>Pseudomonadati</taxon>
        <taxon>Pseudomonadota</taxon>
        <taxon>Alphaproteobacteria</taxon>
        <taxon>Hyphomicrobiales</taxon>
        <taxon>Nitrobacteraceae</taxon>
        <taxon>Bradyrhizobium</taxon>
    </lineage>
</organism>
<dbReference type="GO" id="GO:0043565">
    <property type="term" value="F:sequence-specific DNA binding"/>
    <property type="evidence" value="ECO:0007669"/>
    <property type="project" value="InterPro"/>
</dbReference>
<feature type="region of interest" description="Disordered" evidence="4">
    <location>
        <begin position="1"/>
        <end position="28"/>
    </location>
</feature>
<name>A0A1M5WCI1_9BRAD</name>
<dbReference type="PANTHER" id="PTHR43280:SF28">
    <property type="entry name" value="HTH-TYPE TRANSCRIPTIONAL ACTIVATOR RHAS"/>
    <property type="match status" value="1"/>
</dbReference>
<feature type="domain" description="HTH araC/xylS-type" evidence="5">
    <location>
        <begin position="95"/>
        <end position="193"/>
    </location>
</feature>
<dbReference type="EMBL" id="LT670817">
    <property type="protein sequence ID" value="SHH84913.1"/>
    <property type="molecule type" value="Genomic_DNA"/>
</dbReference>
<evidence type="ECO:0000313" key="7">
    <source>
        <dbReference type="Proteomes" id="UP000189796"/>
    </source>
</evidence>
<dbReference type="Pfam" id="PF12833">
    <property type="entry name" value="HTH_18"/>
    <property type="match status" value="1"/>
</dbReference>
<feature type="compositionally biased region" description="Basic and acidic residues" evidence="4">
    <location>
        <begin position="201"/>
        <end position="214"/>
    </location>
</feature>
<dbReference type="PRINTS" id="PR00032">
    <property type="entry name" value="HTHARAC"/>
</dbReference>
<keyword evidence="3" id="KW-0804">Transcription</keyword>
<evidence type="ECO:0000256" key="2">
    <source>
        <dbReference type="ARBA" id="ARBA00023125"/>
    </source>
</evidence>
<dbReference type="PANTHER" id="PTHR43280">
    <property type="entry name" value="ARAC-FAMILY TRANSCRIPTIONAL REGULATOR"/>
    <property type="match status" value="1"/>
</dbReference>
<sequence length="268" mass="30784">METSNQVRHRLRSSWEDRTPHRSQVAAPTVLPRRRRRLSRNEPANRFACSTVASRLESKGQSGMITNLHQRPRFPVHARKIRVQARSGLAAWQQLVVAAYIEKHIAESITVHALARFVYLTSHCFSRAFKRSFGIPPHRYVIQQRIERSKTLLAGSALSIAEIGLALGFSRTSSFSAAFRKITGISPTEYCLTHSRRFAEKERRDAKREREPQEQRATSRKFGALQHDPAGNVRLGTWRQRRTYHACAIADHLDRLARPSRRRYGAEI</sequence>
<dbReference type="SUPFAM" id="SSF46689">
    <property type="entry name" value="Homeodomain-like"/>
    <property type="match status" value="2"/>
</dbReference>
<dbReference type="InterPro" id="IPR018060">
    <property type="entry name" value="HTH_AraC"/>
</dbReference>
<evidence type="ECO:0000313" key="6">
    <source>
        <dbReference type="EMBL" id="SHH84913.1"/>
    </source>
</evidence>
<reference evidence="6 7" key="1">
    <citation type="submission" date="2016-11" db="EMBL/GenBank/DDBJ databases">
        <authorList>
            <person name="Jaros S."/>
            <person name="Januszkiewicz K."/>
            <person name="Wedrychowicz H."/>
        </authorList>
    </citation>
    <scope>NUCLEOTIDE SEQUENCE [LARGE SCALE GENOMIC DNA]</scope>
    <source>
        <strain evidence="6 7">GAS138</strain>
    </source>
</reference>